<dbReference type="PROSITE" id="PS50206">
    <property type="entry name" value="RHODANESE_3"/>
    <property type="match status" value="1"/>
</dbReference>
<dbReference type="InterPro" id="IPR050229">
    <property type="entry name" value="GlpE_sulfurtransferase"/>
</dbReference>
<dbReference type="Pfam" id="PF02943">
    <property type="entry name" value="FeThRed_B"/>
    <property type="match status" value="1"/>
</dbReference>
<accession>A0A6S6TNE6</accession>
<dbReference type="Pfam" id="PF00581">
    <property type="entry name" value="Rhodanese"/>
    <property type="match status" value="1"/>
</dbReference>
<proteinExistence type="predicted"/>
<dbReference type="Gene3D" id="3.40.250.10">
    <property type="entry name" value="Rhodanese-like domain"/>
    <property type="match status" value="1"/>
</dbReference>
<protein>
    <submittedName>
        <fullName evidence="2">Rubredoxin</fullName>
    </submittedName>
</protein>
<evidence type="ECO:0000313" key="2">
    <source>
        <dbReference type="EMBL" id="CAA6817333.1"/>
    </source>
</evidence>
<dbReference type="EMBL" id="CACVAX010000048">
    <property type="protein sequence ID" value="CAA6817333.1"/>
    <property type="molecule type" value="Genomic_DNA"/>
</dbReference>
<dbReference type="InterPro" id="IPR004209">
    <property type="entry name" value="FTR_bsu"/>
</dbReference>
<reference evidence="2" key="1">
    <citation type="submission" date="2020-01" db="EMBL/GenBank/DDBJ databases">
        <authorList>
            <person name="Meier V. D."/>
            <person name="Meier V D."/>
        </authorList>
    </citation>
    <scope>NUCLEOTIDE SEQUENCE</scope>
    <source>
        <strain evidence="2">HLG_WM_MAG_04</strain>
    </source>
</reference>
<dbReference type="AlphaFoldDB" id="A0A6S6TNE6"/>
<dbReference type="InterPro" id="IPR036873">
    <property type="entry name" value="Rhodanese-like_dom_sf"/>
</dbReference>
<dbReference type="PANTHER" id="PTHR43031">
    <property type="entry name" value="FAD-DEPENDENT OXIDOREDUCTASE"/>
    <property type="match status" value="1"/>
</dbReference>
<evidence type="ECO:0000259" key="1">
    <source>
        <dbReference type="PROSITE" id="PS50206"/>
    </source>
</evidence>
<dbReference type="InterPro" id="IPR001763">
    <property type="entry name" value="Rhodanese-like_dom"/>
</dbReference>
<dbReference type="SMART" id="SM00450">
    <property type="entry name" value="RHOD"/>
    <property type="match status" value="1"/>
</dbReference>
<dbReference type="GO" id="GO:0016730">
    <property type="term" value="F:oxidoreductase activity, acting on iron-sulfur proteins as donors"/>
    <property type="evidence" value="ECO:0007669"/>
    <property type="project" value="InterPro"/>
</dbReference>
<feature type="domain" description="Rhodanese" evidence="1">
    <location>
        <begin position="143"/>
        <end position="230"/>
    </location>
</feature>
<dbReference type="SUPFAM" id="SSF57662">
    <property type="entry name" value="Ferredoxin thioredoxin reductase (FTR), catalytic beta chain"/>
    <property type="match status" value="1"/>
</dbReference>
<name>A0A6S6TNE6_9BACT</name>
<organism evidence="2">
    <name type="scientific">uncultured Sulfurovum sp</name>
    <dbReference type="NCBI Taxonomy" id="269237"/>
    <lineage>
        <taxon>Bacteria</taxon>
        <taxon>Pseudomonadati</taxon>
        <taxon>Campylobacterota</taxon>
        <taxon>Epsilonproteobacteria</taxon>
        <taxon>Campylobacterales</taxon>
        <taxon>Sulfurovaceae</taxon>
        <taxon>Sulfurovum</taxon>
        <taxon>environmental samples</taxon>
    </lineage>
</organism>
<dbReference type="Gene3D" id="3.90.460.10">
    <property type="entry name" value="Ferredoxin thioredoxin reductase catalytic beta subunit"/>
    <property type="match status" value="1"/>
</dbReference>
<gene>
    <name evidence="2" type="ORF">HELGO_WM23678</name>
</gene>
<dbReference type="SUPFAM" id="SSF52821">
    <property type="entry name" value="Rhodanese/Cell cycle control phosphatase"/>
    <property type="match status" value="1"/>
</dbReference>
<sequence length="308" mass="35275">MERVDVKSEAFQNELSKTWAFVEKVNKNFSWVPHPRSDVNEGIALGLTRQKLMYGKRYCPCFMVEGETKEAQKAAKNRVCPCKPAIEVEIPRDGTCHCGIFCTQEYVDNYSDNENSDKLQALMSEEDMDSQTLEKLLTQRDDNEMAFRLIDVREEMENDEAFIIGTDLLLPTSTIHKEIKQLEASKDEFFVIYCHAGSRSAQVRDMMKGLGFNNVSSLEVGIKAYKGAIEKRKLQGQELKEGIALRQERELNILYAERDNLLRRLRVITSVVSSLNKHEKDLEYCLESIVCVVEALGNKESSINERLK</sequence>
<dbReference type="PANTHER" id="PTHR43031:SF16">
    <property type="entry name" value="OXIDOREDUCTASE"/>
    <property type="match status" value="1"/>
</dbReference>
<dbReference type="InterPro" id="IPR036644">
    <property type="entry name" value="FTR_bsu_sf"/>
</dbReference>
<dbReference type="CDD" id="cd00158">
    <property type="entry name" value="RHOD"/>
    <property type="match status" value="1"/>
</dbReference>